<dbReference type="CDD" id="cd00082">
    <property type="entry name" value="HisKA"/>
    <property type="match status" value="1"/>
</dbReference>
<dbReference type="SUPFAM" id="SSF47384">
    <property type="entry name" value="Homodimeric domain of signal transducing histidine kinase"/>
    <property type="match status" value="1"/>
</dbReference>
<dbReference type="InterPro" id="IPR004358">
    <property type="entry name" value="Sig_transdc_His_kin-like_C"/>
</dbReference>
<evidence type="ECO:0000256" key="9">
    <source>
        <dbReference type="ARBA" id="ARBA00022741"/>
    </source>
</evidence>
<keyword evidence="11" id="KW-0067">ATP-binding</keyword>
<keyword evidence="10" id="KW-0418">Kinase</keyword>
<dbReference type="RefSeq" id="WP_207443960.1">
    <property type="nucleotide sequence ID" value="NZ_CP061179.1"/>
</dbReference>
<name>A0ABS3KK50_9PROT</name>
<reference evidence="18 19" key="1">
    <citation type="submission" date="2020-09" db="EMBL/GenBank/DDBJ databases">
        <title>Roseomonas.</title>
        <authorList>
            <person name="Zhu W."/>
        </authorList>
    </citation>
    <scope>NUCLEOTIDE SEQUENCE [LARGE SCALE GENOMIC DNA]</scope>
    <source>
        <strain evidence="18 19">573</strain>
    </source>
</reference>
<keyword evidence="8 15" id="KW-0812">Transmembrane</keyword>
<dbReference type="InterPro" id="IPR036890">
    <property type="entry name" value="HATPase_C_sf"/>
</dbReference>
<dbReference type="CDD" id="cd00075">
    <property type="entry name" value="HATPase"/>
    <property type="match status" value="1"/>
</dbReference>
<organism evidence="18 19">
    <name type="scientific">Roseomonas haemaphysalidis</name>
    <dbReference type="NCBI Taxonomy" id="2768162"/>
    <lineage>
        <taxon>Bacteria</taxon>
        <taxon>Pseudomonadati</taxon>
        <taxon>Pseudomonadota</taxon>
        <taxon>Alphaproteobacteria</taxon>
        <taxon>Acetobacterales</taxon>
        <taxon>Roseomonadaceae</taxon>
        <taxon>Roseomonas</taxon>
    </lineage>
</organism>
<dbReference type="InterPro" id="IPR050980">
    <property type="entry name" value="2C_sensor_his_kinase"/>
</dbReference>
<dbReference type="EC" id="2.7.13.3" evidence="3"/>
<dbReference type="PROSITE" id="PS50885">
    <property type="entry name" value="HAMP"/>
    <property type="match status" value="1"/>
</dbReference>
<evidence type="ECO:0000256" key="11">
    <source>
        <dbReference type="ARBA" id="ARBA00022840"/>
    </source>
</evidence>
<feature type="domain" description="Histidine kinase" evidence="16">
    <location>
        <begin position="250"/>
        <end position="446"/>
    </location>
</feature>
<dbReference type="Proteomes" id="UP001518989">
    <property type="component" value="Unassembled WGS sequence"/>
</dbReference>
<dbReference type="InterPro" id="IPR003660">
    <property type="entry name" value="HAMP_dom"/>
</dbReference>
<evidence type="ECO:0000256" key="12">
    <source>
        <dbReference type="ARBA" id="ARBA00022989"/>
    </source>
</evidence>
<comment type="subcellular location">
    <subcellularLocation>
        <location evidence="2">Cell inner membrane</location>
        <topology evidence="2">Multi-pass membrane protein</topology>
    </subcellularLocation>
</comment>
<dbReference type="SMART" id="SM00304">
    <property type="entry name" value="HAMP"/>
    <property type="match status" value="1"/>
</dbReference>
<dbReference type="PANTHER" id="PTHR44936">
    <property type="entry name" value="SENSOR PROTEIN CREC"/>
    <property type="match status" value="1"/>
</dbReference>
<keyword evidence="19" id="KW-1185">Reference proteome</keyword>
<evidence type="ECO:0000256" key="6">
    <source>
        <dbReference type="ARBA" id="ARBA00022553"/>
    </source>
</evidence>
<evidence type="ECO:0000313" key="18">
    <source>
        <dbReference type="EMBL" id="MBO1077849.1"/>
    </source>
</evidence>
<sequence>MSRPRRSAPLRVQIFLLLLGSITAAQVASAIVLFNAPVPAAAPVRVEKAAALLREGLTGDAAEWFSLTLDERAPYDDMEDAIEREYRDALARRLEVEPALVRTVLRAGSPRAKPRPEIGGQGTPPWLFRTQAGSSDVPVATFSAALRQPDGRWLVLSERQGLLSPWEKRAVLWLGGSVLVAGLLGYLFARRLTAPIQSFAEAAERLGRDPRAAAPVPEGPAELGAAARAFNAMQDRLRRYVEDRTAMVGAIAHDLRTPLTRLAFRLEGGPEELRCKASGDIAEMEAMISALLSFVHDATEPAQRERLELGSLAERVCADLAETGANASFEDGAPVVLDADPLGLRRVVTNLVSNACRYGIRARVRVMARLGEAVIEVDDDGPGLAPAELERVFEPFVRAERSRSRRTGGVGLGLSIVRLIVLAHGGTIRLAPRPEGGLRATVTLPL</sequence>
<gene>
    <name evidence="18" type="ORF">IAI61_02315</name>
</gene>
<evidence type="ECO:0000256" key="13">
    <source>
        <dbReference type="ARBA" id="ARBA00023012"/>
    </source>
</evidence>
<dbReference type="SMART" id="SM00387">
    <property type="entry name" value="HATPase_c"/>
    <property type="match status" value="1"/>
</dbReference>
<evidence type="ECO:0000256" key="10">
    <source>
        <dbReference type="ARBA" id="ARBA00022777"/>
    </source>
</evidence>
<dbReference type="SUPFAM" id="SSF55874">
    <property type="entry name" value="ATPase domain of HSP90 chaperone/DNA topoisomerase II/histidine kinase"/>
    <property type="match status" value="1"/>
</dbReference>
<protein>
    <recommendedName>
        <fullName evidence="3">histidine kinase</fullName>
        <ecNumber evidence="3">2.7.13.3</ecNumber>
    </recommendedName>
</protein>
<evidence type="ECO:0000256" key="3">
    <source>
        <dbReference type="ARBA" id="ARBA00012438"/>
    </source>
</evidence>
<proteinExistence type="predicted"/>
<accession>A0ABS3KK50</accession>
<keyword evidence="6" id="KW-0597">Phosphoprotein</keyword>
<dbReference type="InterPro" id="IPR036097">
    <property type="entry name" value="HisK_dim/P_sf"/>
</dbReference>
<dbReference type="InterPro" id="IPR005467">
    <property type="entry name" value="His_kinase_dom"/>
</dbReference>
<evidence type="ECO:0000259" key="16">
    <source>
        <dbReference type="PROSITE" id="PS50109"/>
    </source>
</evidence>
<feature type="transmembrane region" description="Helical" evidence="15">
    <location>
        <begin position="170"/>
        <end position="189"/>
    </location>
</feature>
<dbReference type="EMBL" id="JACTNG010000001">
    <property type="protein sequence ID" value="MBO1077849.1"/>
    <property type="molecule type" value="Genomic_DNA"/>
</dbReference>
<comment type="caution">
    <text evidence="18">The sequence shown here is derived from an EMBL/GenBank/DDBJ whole genome shotgun (WGS) entry which is preliminary data.</text>
</comment>
<comment type="catalytic activity">
    <reaction evidence="1">
        <text>ATP + protein L-histidine = ADP + protein N-phospho-L-histidine.</text>
        <dbReference type="EC" id="2.7.13.3"/>
    </reaction>
</comment>
<dbReference type="Pfam" id="PF00672">
    <property type="entry name" value="HAMP"/>
    <property type="match status" value="1"/>
</dbReference>
<evidence type="ECO:0000256" key="14">
    <source>
        <dbReference type="ARBA" id="ARBA00023136"/>
    </source>
</evidence>
<dbReference type="Gene3D" id="3.30.565.10">
    <property type="entry name" value="Histidine kinase-like ATPase, C-terminal domain"/>
    <property type="match status" value="1"/>
</dbReference>
<dbReference type="SUPFAM" id="SSF158472">
    <property type="entry name" value="HAMP domain-like"/>
    <property type="match status" value="1"/>
</dbReference>
<keyword evidence="12 15" id="KW-1133">Transmembrane helix</keyword>
<keyword evidence="7" id="KW-0808">Transferase</keyword>
<evidence type="ECO:0000313" key="19">
    <source>
        <dbReference type="Proteomes" id="UP001518989"/>
    </source>
</evidence>
<evidence type="ECO:0000256" key="8">
    <source>
        <dbReference type="ARBA" id="ARBA00022692"/>
    </source>
</evidence>
<dbReference type="PROSITE" id="PS50109">
    <property type="entry name" value="HIS_KIN"/>
    <property type="match status" value="1"/>
</dbReference>
<evidence type="ECO:0000256" key="15">
    <source>
        <dbReference type="SAM" id="Phobius"/>
    </source>
</evidence>
<keyword evidence="14 15" id="KW-0472">Membrane</keyword>
<dbReference type="CDD" id="cd06225">
    <property type="entry name" value="HAMP"/>
    <property type="match status" value="1"/>
</dbReference>
<evidence type="ECO:0000256" key="7">
    <source>
        <dbReference type="ARBA" id="ARBA00022679"/>
    </source>
</evidence>
<dbReference type="PANTHER" id="PTHR44936:SF5">
    <property type="entry name" value="SENSOR HISTIDINE KINASE ENVZ"/>
    <property type="match status" value="1"/>
</dbReference>
<evidence type="ECO:0000259" key="17">
    <source>
        <dbReference type="PROSITE" id="PS50885"/>
    </source>
</evidence>
<dbReference type="InterPro" id="IPR003661">
    <property type="entry name" value="HisK_dim/P_dom"/>
</dbReference>
<dbReference type="Pfam" id="PF02518">
    <property type="entry name" value="HATPase_c"/>
    <property type="match status" value="1"/>
</dbReference>
<evidence type="ECO:0000256" key="1">
    <source>
        <dbReference type="ARBA" id="ARBA00000085"/>
    </source>
</evidence>
<dbReference type="Gene3D" id="1.10.287.130">
    <property type="match status" value="1"/>
</dbReference>
<keyword evidence="5" id="KW-0997">Cell inner membrane</keyword>
<keyword evidence="13" id="KW-0902">Two-component regulatory system</keyword>
<keyword evidence="9" id="KW-0547">Nucleotide-binding</keyword>
<feature type="domain" description="HAMP" evidence="17">
    <location>
        <begin position="190"/>
        <end position="242"/>
    </location>
</feature>
<evidence type="ECO:0000256" key="4">
    <source>
        <dbReference type="ARBA" id="ARBA00022475"/>
    </source>
</evidence>
<keyword evidence="4" id="KW-1003">Cell membrane</keyword>
<dbReference type="PRINTS" id="PR00344">
    <property type="entry name" value="BCTRLSENSOR"/>
</dbReference>
<dbReference type="InterPro" id="IPR003594">
    <property type="entry name" value="HATPase_dom"/>
</dbReference>
<evidence type="ECO:0000256" key="2">
    <source>
        <dbReference type="ARBA" id="ARBA00004429"/>
    </source>
</evidence>
<evidence type="ECO:0000256" key="5">
    <source>
        <dbReference type="ARBA" id="ARBA00022519"/>
    </source>
</evidence>